<dbReference type="EC" id="2.4.1.132" evidence="4"/>
<comment type="pathway">
    <text evidence="2">Protein modification; protein glycosylation.</text>
</comment>
<dbReference type="EC" id="2.4.1.257" evidence="3"/>
<dbReference type="PANTHER" id="PTHR45918">
    <property type="entry name" value="ALPHA-1,3/1,6-MANNOSYLTRANSFERASE ALG2"/>
    <property type="match status" value="1"/>
</dbReference>
<dbReference type="Proteomes" id="UP000001882">
    <property type="component" value="Chromosome"/>
</dbReference>
<evidence type="ECO:0000256" key="7">
    <source>
        <dbReference type="ARBA" id="ARBA00022824"/>
    </source>
</evidence>
<evidence type="ECO:0000313" key="17">
    <source>
        <dbReference type="EMBL" id="BAI60320.1"/>
    </source>
</evidence>
<accession>D1YV48</accession>
<evidence type="ECO:0000256" key="8">
    <source>
        <dbReference type="ARBA" id="ARBA00022989"/>
    </source>
</evidence>
<dbReference type="SUPFAM" id="SSF53756">
    <property type="entry name" value="UDP-Glycosyltransferase/glycogen phosphorylase"/>
    <property type="match status" value="1"/>
</dbReference>
<dbReference type="eggNOG" id="arCOG01403">
    <property type="taxonomic scope" value="Archaea"/>
</dbReference>
<evidence type="ECO:0000256" key="10">
    <source>
        <dbReference type="ARBA" id="ARBA00032047"/>
    </source>
</evidence>
<dbReference type="RefSeq" id="WP_012899000.1">
    <property type="nucleotide sequence ID" value="NC_013665.1"/>
</dbReference>
<evidence type="ECO:0000256" key="4">
    <source>
        <dbReference type="ARBA" id="ARBA00012649"/>
    </source>
</evidence>
<comment type="catalytic activity">
    <reaction evidence="13">
        <text>a beta-D-Man-(1-&gt;4)-beta-D-GlcNAc-(1-&gt;4)-alpha-D-GlcNAc-diphospho-di-trans,poly-cis-dolichol + GDP-alpha-D-mannose = an alpha-D-Man-(1-&gt;3)-beta-D-Man-(1-&gt;4)-beta-D-GlcNAc-(1-&gt;4)-alpha-D-GlcNAc-diphospho-di-trans,poly-cis-dolichol + GDP + H(+)</text>
        <dbReference type="Rhea" id="RHEA:29515"/>
        <dbReference type="Rhea" id="RHEA-COMP:19511"/>
        <dbReference type="Rhea" id="RHEA-COMP:19513"/>
        <dbReference type="ChEBI" id="CHEBI:15378"/>
        <dbReference type="ChEBI" id="CHEBI:57527"/>
        <dbReference type="ChEBI" id="CHEBI:58189"/>
        <dbReference type="ChEBI" id="CHEBI:58472"/>
        <dbReference type="ChEBI" id="CHEBI:132510"/>
        <dbReference type="EC" id="2.4.1.132"/>
    </reaction>
    <physiologicalReaction direction="left-to-right" evidence="13">
        <dbReference type="Rhea" id="RHEA:29516"/>
    </physiologicalReaction>
</comment>
<comment type="catalytic activity">
    <reaction evidence="14">
        <text>an alpha-D-Man-(1-&gt;3)-beta-D-Man-(1-&gt;4)-beta-D-GlcNAc-(1-&gt;4)-alpha-D-GlcNAc-diphospho-di-trans,poly-cis-dolichol + GDP-alpha-D-mannose = an alpha-D-Man-(1-&gt;3)-[alpha-D-Man-(1-&gt;6)]-beta-D-Man-(1-&gt;4)-beta-D-GlcNAc-(1-&gt;4)-alpha-D-GlcNAc-diphospho-di-trans,poly-cis-dolichol + GDP + H(+)</text>
        <dbReference type="Rhea" id="RHEA:29519"/>
        <dbReference type="Rhea" id="RHEA-COMP:19513"/>
        <dbReference type="Rhea" id="RHEA-COMP:19515"/>
        <dbReference type="ChEBI" id="CHEBI:15378"/>
        <dbReference type="ChEBI" id="CHEBI:57527"/>
        <dbReference type="ChEBI" id="CHEBI:58189"/>
        <dbReference type="ChEBI" id="CHEBI:132510"/>
        <dbReference type="ChEBI" id="CHEBI:132511"/>
        <dbReference type="EC" id="2.4.1.257"/>
    </reaction>
    <physiologicalReaction direction="left-to-right" evidence="14">
        <dbReference type="Rhea" id="RHEA:29520"/>
    </physiologicalReaction>
</comment>
<dbReference type="EMBL" id="AP011532">
    <property type="protein sequence ID" value="BAI60320.1"/>
    <property type="molecule type" value="Genomic_DNA"/>
</dbReference>
<evidence type="ECO:0000256" key="5">
    <source>
        <dbReference type="ARBA" id="ARBA00022679"/>
    </source>
</evidence>
<evidence type="ECO:0000256" key="9">
    <source>
        <dbReference type="ARBA" id="ARBA00023136"/>
    </source>
</evidence>
<gene>
    <name evidence="17" type="ordered locus">MCP_0248</name>
</gene>
<dbReference type="GO" id="GO:0102704">
    <property type="term" value="F:GDP-Man:Man(2)GlcNAc(2)-PP-Dol alpha-1,6-mannosyltransferase activity"/>
    <property type="evidence" value="ECO:0007669"/>
    <property type="project" value="UniProtKB-EC"/>
</dbReference>
<reference evidence="17 18" key="1">
    <citation type="journal article" date="2007" name="Appl. Environ. Microbiol.">
        <title>Isolation of key methanogens for global methane emission from rice paddy fields: a novel isolate affiliated with the clone cluster rice cluster I.</title>
        <authorList>
            <person name="Sakai S."/>
            <person name="Imachi H."/>
            <person name="Sekiguchi Y."/>
            <person name="Ohashi A."/>
            <person name="Harada H."/>
            <person name="Kamagata Y."/>
        </authorList>
    </citation>
    <scope>NUCLEOTIDE SEQUENCE [LARGE SCALE GENOMIC DNA]</scope>
    <source>
        <strain evidence="18">DSM 17711 / JCM 13418 / NBRC 101707 / SANAE</strain>
    </source>
</reference>
<evidence type="ECO:0000256" key="6">
    <source>
        <dbReference type="ARBA" id="ARBA00022692"/>
    </source>
</evidence>
<feature type="domain" description="Glycosyl transferase family 1" evidence="15">
    <location>
        <begin position="186"/>
        <end position="342"/>
    </location>
</feature>
<dbReference type="Gene3D" id="3.40.50.2000">
    <property type="entry name" value="Glycogen Phosphorylase B"/>
    <property type="match status" value="2"/>
</dbReference>
<evidence type="ECO:0000256" key="14">
    <source>
        <dbReference type="ARBA" id="ARBA00045104"/>
    </source>
</evidence>
<dbReference type="PANTHER" id="PTHR45918:SF1">
    <property type="entry name" value="ALPHA-1,3_1,6-MANNOSYLTRANSFERASE ALG2"/>
    <property type="match status" value="1"/>
</dbReference>
<dbReference type="STRING" id="304371.MCP_0248"/>
<dbReference type="Pfam" id="PF13439">
    <property type="entry name" value="Glyco_transf_4"/>
    <property type="match status" value="1"/>
</dbReference>
<dbReference type="GeneID" id="8680382"/>
<organism evidence="17 18">
    <name type="scientific">Methanocella paludicola (strain DSM 17711 / JCM 13418 / NBRC 101707 / SANAE)</name>
    <dbReference type="NCBI Taxonomy" id="304371"/>
    <lineage>
        <taxon>Archaea</taxon>
        <taxon>Methanobacteriati</taxon>
        <taxon>Methanobacteriota</taxon>
        <taxon>Stenosarchaea group</taxon>
        <taxon>Methanomicrobia</taxon>
        <taxon>Methanocellales</taxon>
        <taxon>Methanocellaceae</taxon>
        <taxon>Methanocella</taxon>
    </lineage>
</organism>
<dbReference type="AlphaFoldDB" id="D1YV48"/>
<sequence length="357" mass="39909">MRVAIFHDYFSFIGGGEKLILTLARHLGADVITTEANPELISRMGFDDVRVISLGPLVKIKPLKQIQATYKFATCDFRGKYDFFIFSGNWAHHASRLHKPNLFYCHTPVRVFYDQRENFLSSLGPAQRAAASAWIALHSRSDRRSVARIQHIVCNSRNAAGRVKKYYGRDADVIYPPVDTGRFAYKGDEGFWLSVNRLYPEKRIELQVRAFEQMPGERLVIVGNSGTGDHSAAYAEKLRASLPHNVRILSDLPEEELIDLYGRCRGLIATPLDEDFGMNAVEAMASGKPVVAVREGGYLESVVDGVTGMLIDADSSSIVKAVKDVSRDPSKFREACAEQARKFDISVFLARMEAMIP</sequence>
<dbReference type="InterPro" id="IPR001296">
    <property type="entry name" value="Glyco_trans_1"/>
</dbReference>
<evidence type="ECO:0000256" key="12">
    <source>
        <dbReference type="ARBA" id="ARBA00032874"/>
    </source>
</evidence>
<evidence type="ECO:0000259" key="16">
    <source>
        <dbReference type="Pfam" id="PF13439"/>
    </source>
</evidence>
<dbReference type="InterPro" id="IPR027054">
    <property type="entry name" value="ALG2"/>
</dbReference>
<evidence type="ECO:0000256" key="11">
    <source>
        <dbReference type="ARBA" id="ARBA00032333"/>
    </source>
</evidence>
<keyword evidence="6" id="KW-0812">Transmembrane</keyword>
<dbReference type="GO" id="GO:0012505">
    <property type="term" value="C:endomembrane system"/>
    <property type="evidence" value="ECO:0007669"/>
    <property type="project" value="TreeGrafter"/>
</dbReference>
<comment type="subcellular location">
    <subcellularLocation>
        <location evidence="1">Endoplasmic reticulum membrane</location>
    </subcellularLocation>
</comment>
<proteinExistence type="predicted"/>
<reference evidence="18" key="3">
    <citation type="journal article" date="2011" name="PLoS ONE">
        <title>Genome sequence of a mesophilic hydrogenotrophic methanogen Methanocella paludicola, the first cultivated representative of the order Methanocellales.</title>
        <authorList>
            <person name="Sakai S."/>
            <person name="Takaki Y."/>
            <person name="Shimamura S."/>
            <person name="Sekine M."/>
            <person name="Tajima T."/>
            <person name="Kosugi H."/>
            <person name="Ichikawa N."/>
            <person name="Tasumi E."/>
            <person name="Hiraki A.T."/>
            <person name="Shimizu A."/>
            <person name="Kato Y."/>
            <person name="Nishiko R."/>
            <person name="Mori K."/>
            <person name="Fujita N."/>
            <person name="Imachi H."/>
            <person name="Takai K."/>
        </authorList>
    </citation>
    <scope>NUCLEOTIDE SEQUENCE [LARGE SCALE GENOMIC DNA]</scope>
    <source>
        <strain evidence="18">DSM 17711 / JCM 13418 / NBRC 101707 / SANAE</strain>
    </source>
</reference>
<dbReference type="CAZy" id="GT4">
    <property type="family name" value="Glycosyltransferase Family 4"/>
</dbReference>
<keyword evidence="7" id="KW-0256">Endoplasmic reticulum</keyword>
<evidence type="ECO:0000256" key="3">
    <source>
        <dbReference type="ARBA" id="ARBA00011969"/>
    </source>
</evidence>
<dbReference type="OrthoDB" id="132546at2157"/>
<reference evidence="17 18" key="2">
    <citation type="journal article" date="2008" name="Int. J. Syst. Evol. Microbiol.">
        <title>Methanocella paludicola gen. nov., sp. nov., a methane-producing archaeon, the first isolate of the lineage 'Rice Cluster I', and proposal of the new archaeal order Methanocellales ord. nov.</title>
        <authorList>
            <person name="Sakai S."/>
            <person name="Imachi H."/>
            <person name="Hanada S."/>
            <person name="Ohashi A."/>
            <person name="Harada H."/>
            <person name="Kamagata Y."/>
        </authorList>
    </citation>
    <scope>NUCLEOTIDE SEQUENCE [LARGE SCALE GENOMIC DNA]</scope>
    <source>
        <strain evidence="18">DSM 17711 / JCM 13418 / NBRC 101707 / SANAE</strain>
    </source>
</reference>
<name>D1YV48_METPS</name>
<dbReference type="GO" id="GO:0004378">
    <property type="term" value="F:GDP-Man:Man(1)GlcNAc(2)-PP-Dol alpha-1,3-mannosyltransferase activity"/>
    <property type="evidence" value="ECO:0007669"/>
    <property type="project" value="UniProtKB-EC"/>
</dbReference>
<keyword evidence="5" id="KW-0808">Transferase</keyword>
<keyword evidence="8" id="KW-1133">Transmembrane helix</keyword>
<evidence type="ECO:0000256" key="1">
    <source>
        <dbReference type="ARBA" id="ARBA00004586"/>
    </source>
</evidence>
<protein>
    <recommendedName>
        <fullName evidence="10">GDP-Man:Man(1)GlcNAc(2)-PP-Dol alpha-1,3-mannosyltransferase</fullName>
        <ecNumber evidence="4">2.4.1.132</ecNumber>
        <ecNumber evidence="3">2.4.1.257</ecNumber>
    </recommendedName>
    <alternativeName>
        <fullName evidence="12">GDP-Man:Man(1)GlcNAc(2)-PP-dolichol mannosyltransferase</fullName>
    </alternativeName>
    <alternativeName>
        <fullName evidence="11">GDP-Man:Man(2)GlcNAc(2)-PP-Dol alpha-1,6-mannosyltransferase</fullName>
    </alternativeName>
</protein>
<feature type="domain" description="Glycosyltransferase subfamily 4-like N-terminal" evidence="16">
    <location>
        <begin position="13"/>
        <end position="182"/>
    </location>
</feature>
<evidence type="ECO:0000259" key="15">
    <source>
        <dbReference type="Pfam" id="PF00534"/>
    </source>
</evidence>
<dbReference type="Pfam" id="PF00534">
    <property type="entry name" value="Glycos_transf_1"/>
    <property type="match status" value="1"/>
</dbReference>
<dbReference type="InParanoid" id="D1YV48"/>
<evidence type="ECO:0000313" key="18">
    <source>
        <dbReference type="Proteomes" id="UP000001882"/>
    </source>
</evidence>
<evidence type="ECO:0000256" key="2">
    <source>
        <dbReference type="ARBA" id="ARBA00004922"/>
    </source>
</evidence>
<dbReference type="InterPro" id="IPR028098">
    <property type="entry name" value="Glyco_trans_4-like_N"/>
</dbReference>
<keyword evidence="9" id="KW-0472">Membrane</keyword>
<dbReference type="KEGG" id="mpd:MCP_0248"/>
<evidence type="ECO:0000256" key="13">
    <source>
        <dbReference type="ARBA" id="ARBA00045103"/>
    </source>
</evidence>
<keyword evidence="18" id="KW-1185">Reference proteome</keyword>